<keyword evidence="2 5" id="KW-0812">Transmembrane</keyword>
<feature type="transmembrane region" description="Helical" evidence="5">
    <location>
        <begin position="107"/>
        <end position="132"/>
    </location>
</feature>
<evidence type="ECO:0000256" key="3">
    <source>
        <dbReference type="ARBA" id="ARBA00022989"/>
    </source>
</evidence>
<dbReference type="Proteomes" id="UP000274131">
    <property type="component" value="Unassembled WGS sequence"/>
</dbReference>
<dbReference type="Pfam" id="PF00335">
    <property type="entry name" value="Tetraspanin"/>
    <property type="match status" value="1"/>
</dbReference>
<evidence type="ECO:0000313" key="7">
    <source>
        <dbReference type="Proteomes" id="UP000274131"/>
    </source>
</evidence>
<evidence type="ECO:0000256" key="4">
    <source>
        <dbReference type="ARBA" id="ARBA00023136"/>
    </source>
</evidence>
<dbReference type="InterPro" id="IPR018499">
    <property type="entry name" value="Tetraspanin/Peripherin"/>
</dbReference>
<protein>
    <submittedName>
        <fullName evidence="8">Tetraspanin</fullName>
    </submittedName>
</protein>
<reference evidence="6 7" key="2">
    <citation type="submission" date="2018-10" db="EMBL/GenBank/DDBJ databases">
        <authorList>
            <consortium name="Pathogen Informatics"/>
        </authorList>
    </citation>
    <scope>NUCLEOTIDE SEQUENCE [LARGE SCALE GENOMIC DNA]</scope>
</reference>
<keyword evidence="7" id="KW-1185">Reference proteome</keyword>
<feature type="transmembrane region" description="Helical" evidence="5">
    <location>
        <begin position="20"/>
        <end position="42"/>
    </location>
</feature>
<keyword evidence="3 5" id="KW-1133">Transmembrane helix</keyword>
<dbReference type="EMBL" id="UXUI01015363">
    <property type="protein sequence ID" value="VDD97841.1"/>
    <property type="molecule type" value="Genomic_DNA"/>
</dbReference>
<evidence type="ECO:0000313" key="6">
    <source>
        <dbReference type="EMBL" id="VDD97841.1"/>
    </source>
</evidence>
<evidence type="ECO:0000256" key="2">
    <source>
        <dbReference type="ARBA" id="ARBA00022692"/>
    </source>
</evidence>
<reference evidence="8" key="1">
    <citation type="submission" date="2017-02" db="UniProtKB">
        <authorList>
            <consortium name="WormBaseParasite"/>
        </authorList>
    </citation>
    <scope>IDENTIFICATION</scope>
</reference>
<dbReference type="WBParaSite" id="EVEC_0001345501-mRNA-1">
    <property type="protein sequence ID" value="EVEC_0001345501-mRNA-1"/>
    <property type="gene ID" value="EVEC_0001345501"/>
</dbReference>
<feature type="transmembrane region" description="Helical" evidence="5">
    <location>
        <begin position="80"/>
        <end position="101"/>
    </location>
</feature>
<organism evidence="8">
    <name type="scientific">Enterobius vermicularis</name>
    <name type="common">Human pinworm</name>
    <dbReference type="NCBI Taxonomy" id="51028"/>
    <lineage>
        <taxon>Eukaryota</taxon>
        <taxon>Metazoa</taxon>
        <taxon>Ecdysozoa</taxon>
        <taxon>Nematoda</taxon>
        <taxon>Chromadorea</taxon>
        <taxon>Rhabditida</taxon>
        <taxon>Spirurina</taxon>
        <taxon>Oxyuridomorpha</taxon>
        <taxon>Oxyuroidea</taxon>
        <taxon>Oxyuridae</taxon>
        <taxon>Enterobius</taxon>
    </lineage>
</organism>
<dbReference type="STRING" id="51028.A0A0N4VQZ6"/>
<evidence type="ECO:0000256" key="1">
    <source>
        <dbReference type="ARBA" id="ARBA00004141"/>
    </source>
</evidence>
<proteinExistence type="predicted"/>
<name>A0A0N4VQZ6_ENTVE</name>
<comment type="subcellular location">
    <subcellularLocation>
        <location evidence="1">Membrane</location>
        <topology evidence="1">Multi-pass membrane protein</topology>
    </subcellularLocation>
</comment>
<accession>A0A0N4VQZ6</accession>
<evidence type="ECO:0000313" key="8">
    <source>
        <dbReference type="WBParaSite" id="EVEC_0001345501-mRNA-1"/>
    </source>
</evidence>
<dbReference type="PANTHER" id="PTHR19282">
    <property type="entry name" value="TETRASPANIN"/>
    <property type="match status" value="1"/>
</dbReference>
<keyword evidence="4 5" id="KW-0472">Membrane</keyword>
<gene>
    <name evidence="6" type="ORF">EVEC_LOCUS12592</name>
</gene>
<evidence type="ECO:0000256" key="5">
    <source>
        <dbReference type="SAM" id="Phobius"/>
    </source>
</evidence>
<dbReference type="AlphaFoldDB" id="A0A0N4VQZ6"/>
<sequence length="168" mass="19884">MMKKLLDEKRCSYCYRLVLSLLNVTILTLGLTVIGLTLWLWFDKKVEIDLRSNLLVEYNNNIDMDETKAKIRTWAKWSSFIALLIGLTTVLLGFLGIVGGIRENRRLISWYLILVTLCLFFEMSIEAVIYCYKPMIKHEVKEYVRLAERIQMLPDMDVLKYRVKLFKY</sequence>
<dbReference type="GO" id="GO:0016020">
    <property type="term" value="C:membrane"/>
    <property type="evidence" value="ECO:0007669"/>
    <property type="project" value="UniProtKB-SubCell"/>
</dbReference>